<dbReference type="EMBL" id="VOSK01000304">
    <property type="protein sequence ID" value="MPR30061.1"/>
    <property type="molecule type" value="Genomic_DNA"/>
</dbReference>
<evidence type="ECO:0000313" key="2">
    <source>
        <dbReference type="EMBL" id="MPR30061.1"/>
    </source>
</evidence>
<protein>
    <submittedName>
        <fullName evidence="2">Uncharacterized protein</fullName>
    </submittedName>
</protein>
<dbReference type="Proteomes" id="UP000403266">
    <property type="component" value="Unassembled WGS sequence"/>
</dbReference>
<keyword evidence="3" id="KW-1185">Reference proteome</keyword>
<dbReference type="AlphaFoldDB" id="A0A5N7MST1"/>
<evidence type="ECO:0000256" key="1">
    <source>
        <dbReference type="SAM" id="MobiDB-lite"/>
    </source>
</evidence>
<organism evidence="2 3">
    <name type="scientific">Microvirga tunisiensis</name>
    <dbReference type="NCBI Taxonomy" id="2108360"/>
    <lineage>
        <taxon>Bacteria</taxon>
        <taxon>Pseudomonadati</taxon>
        <taxon>Pseudomonadota</taxon>
        <taxon>Alphaproteobacteria</taxon>
        <taxon>Hyphomicrobiales</taxon>
        <taxon>Methylobacteriaceae</taxon>
        <taxon>Microvirga</taxon>
    </lineage>
</organism>
<comment type="caution">
    <text evidence="2">The sequence shown here is derived from an EMBL/GenBank/DDBJ whole genome shotgun (WGS) entry which is preliminary data.</text>
</comment>
<accession>A0A5N7MST1</accession>
<reference evidence="2 3" key="1">
    <citation type="journal article" date="2019" name="Syst. Appl. Microbiol.">
        <title>Microvirga tunisiensis sp. nov., a root nodule symbiotic bacterium isolated from Lupinus micranthus and L. luteus grown in Northern Tunisia.</title>
        <authorList>
            <person name="Msaddak A."/>
            <person name="Rejili M."/>
            <person name="Duran D."/>
            <person name="Mars M."/>
            <person name="Palacios J.M."/>
            <person name="Ruiz-Argueso T."/>
            <person name="Rey L."/>
            <person name="Imperial J."/>
        </authorList>
    </citation>
    <scope>NUCLEOTIDE SEQUENCE [LARGE SCALE GENOMIC DNA]</scope>
    <source>
        <strain evidence="2 3">Lmie10</strain>
    </source>
</reference>
<gene>
    <name evidence="2" type="ORF">FS320_34660</name>
</gene>
<feature type="region of interest" description="Disordered" evidence="1">
    <location>
        <begin position="70"/>
        <end position="90"/>
    </location>
</feature>
<name>A0A5N7MST1_9HYPH</name>
<evidence type="ECO:0000313" key="3">
    <source>
        <dbReference type="Proteomes" id="UP000403266"/>
    </source>
</evidence>
<proteinExistence type="predicted"/>
<sequence length="153" mass="16687">MLGAETRDSTGTDEEIEVVAEELAKAGGLSWYPGRIQGPILRVVSDRYRDRTRVAIAALECLRASKQGFSAPKEAPALETPLTDGPYRRAGSGLQVGTVVVYRPPGDRRAVPCRIENLEEGRAYLVPFARPDIGWVALETFQPSSVGCLTRDE</sequence>